<comment type="caution">
    <text evidence="1">The sequence shown here is derived from an EMBL/GenBank/DDBJ whole genome shotgun (WGS) entry which is preliminary data.</text>
</comment>
<organism evidence="1 2">
    <name type="scientific">Marinovum algicola</name>
    <dbReference type="NCBI Taxonomy" id="42444"/>
    <lineage>
        <taxon>Bacteria</taxon>
        <taxon>Pseudomonadati</taxon>
        <taxon>Pseudomonadota</taxon>
        <taxon>Alphaproteobacteria</taxon>
        <taxon>Rhodobacterales</taxon>
        <taxon>Roseobacteraceae</taxon>
        <taxon>Marinovum</taxon>
    </lineage>
</organism>
<accession>A0A975W8L5</accession>
<evidence type="ECO:0000313" key="2">
    <source>
        <dbReference type="Proteomes" id="UP000182932"/>
    </source>
</evidence>
<dbReference type="EMBL" id="FNYY01000003">
    <property type="protein sequence ID" value="SEJ12090.1"/>
    <property type="molecule type" value="Genomic_DNA"/>
</dbReference>
<name>A0A975W8L5_9RHOB</name>
<dbReference type="AlphaFoldDB" id="A0A975W8L5"/>
<proteinExistence type="predicted"/>
<protein>
    <submittedName>
        <fullName evidence="1">Uncharacterized protein</fullName>
    </submittedName>
</protein>
<dbReference type="RefSeq" id="WP_158499031.1">
    <property type="nucleotide sequence ID" value="NZ_CATLQZ010000003.1"/>
</dbReference>
<sequence length="57" mass="6243">MLALVQETLNETKTEELVIETTEISAGDHVDTMMCVSIETGTDMFDGDQVQAMMCVS</sequence>
<dbReference type="GeneID" id="80821438"/>
<gene>
    <name evidence="1" type="ORF">SAMN04487940_103276</name>
</gene>
<evidence type="ECO:0000313" key="1">
    <source>
        <dbReference type="EMBL" id="SEJ12090.1"/>
    </source>
</evidence>
<keyword evidence="2" id="KW-1185">Reference proteome</keyword>
<dbReference type="Proteomes" id="UP000182932">
    <property type="component" value="Unassembled WGS sequence"/>
</dbReference>
<reference evidence="1 2" key="1">
    <citation type="submission" date="2016-10" db="EMBL/GenBank/DDBJ databases">
        <authorList>
            <person name="Varghese N."/>
            <person name="Submissions S."/>
        </authorList>
    </citation>
    <scope>NUCLEOTIDE SEQUENCE [LARGE SCALE GENOMIC DNA]</scope>
    <source>
        <strain evidence="1 2">FF3</strain>
    </source>
</reference>